<feature type="region of interest" description="Disordered" evidence="2">
    <location>
        <begin position="1"/>
        <end position="46"/>
    </location>
</feature>
<proteinExistence type="predicted"/>
<evidence type="ECO:0000313" key="4">
    <source>
        <dbReference type="Proteomes" id="UP000325113"/>
    </source>
</evidence>
<evidence type="ECO:0000313" key="3">
    <source>
        <dbReference type="EMBL" id="KAA0165270.1"/>
    </source>
</evidence>
<dbReference type="EMBL" id="VLTM01000013">
    <property type="protein sequence ID" value="KAA0165270.1"/>
    <property type="molecule type" value="Genomic_DNA"/>
</dbReference>
<dbReference type="GO" id="GO:0008448">
    <property type="term" value="F:N-acetylglucosamine-6-phosphate deacetylase activity"/>
    <property type="evidence" value="ECO:0007669"/>
    <property type="project" value="TreeGrafter"/>
</dbReference>
<evidence type="ECO:0000256" key="2">
    <source>
        <dbReference type="SAM" id="MobiDB-lite"/>
    </source>
</evidence>
<dbReference type="Proteomes" id="UP000325113">
    <property type="component" value="Unassembled WGS sequence"/>
</dbReference>
<feature type="region of interest" description="Disordered" evidence="2">
    <location>
        <begin position="426"/>
        <end position="468"/>
    </location>
</feature>
<dbReference type="Gene3D" id="3.20.20.140">
    <property type="entry name" value="Metal-dependent hydrolases"/>
    <property type="match status" value="2"/>
</dbReference>
<feature type="compositionally biased region" description="Low complexity" evidence="2">
    <location>
        <begin position="438"/>
        <end position="468"/>
    </location>
</feature>
<protein>
    <recommendedName>
        <fullName evidence="5">N-acetylglucosamine-6-phosphate deacetylase</fullName>
    </recommendedName>
</protein>
<dbReference type="SUPFAM" id="SSF51556">
    <property type="entry name" value="Metallo-dependent hydrolases"/>
    <property type="match status" value="2"/>
</dbReference>
<gene>
    <name evidence="3" type="ORF">FNF31_01923</name>
</gene>
<comment type="caution">
    <text evidence="3">The sequence shown here is derived from an EMBL/GenBank/DDBJ whole genome shotgun (WGS) entry which is preliminary data.</text>
</comment>
<dbReference type="InterPro" id="IPR032466">
    <property type="entry name" value="Metal_Hydrolase"/>
</dbReference>
<dbReference type="PANTHER" id="PTHR11113:SF14">
    <property type="entry name" value="N-ACETYLGLUCOSAMINE-6-PHOSPHATE DEACETYLASE"/>
    <property type="match status" value="1"/>
</dbReference>
<sequence>MASSTRRAAKRSRADASADSSQPELLRVSVDPRSGKFRATPSKGQTAQSVHDALEAVLAAWGPASVMQFTNCRVADADGVVWRDVWVQGRLVIDPMARFWAAQARSVPLCRVRVDCAGLLLSAGFIDVQINGAFGRDFSADDLTPADVADARRALLSHGVTAICPTMVSSAPQRYARNAPLLAPHDSARASDGCSLLGAHLEGPFFCARRKGAHDPAHITTPEAAGSARHTPRPASRAGPEESRGSDSVTSASEASRAWAAPSGTDARDASGPAPSDEALAEAALAAVYGGAGGGPGGGGAFGGADRTAAGSAARARDAGTTAAAAGSAAGADSAGPGPWLSAFLSAVRVVTLAPELPGSAAVARWLSSRGVLVSMGHSSATAEQGEAGIAAGATMVTHLFNAMSGFHHRDPGLVGLLGRQCSQSAAPPAATGTQCLPPADAGPSAGDSSARAVAPRGADRPGAPAGFAAGSFRKRPALVPAPPAALACDADVEVASSLILRLPAPDQRPTAALPVTRRPWYSIIVDGIHAHPFSVTMARAAHPAGLVLITDGMAALGLPSGAHSLGDMQVTPLQTWLAGQPAWTRADGITSDPA</sequence>
<dbReference type="GO" id="GO:0006046">
    <property type="term" value="P:N-acetylglucosamine catabolic process"/>
    <property type="evidence" value="ECO:0007669"/>
    <property type="project" value="TreeGrafter"/>
</dbReference>
<evidence type="ECO:0008006" key="5">
    <source>
        <dbReference type="Google" id="ProtNLM"/>
    </source>
</evidence>
<name>A0A5A8DMQ9_CAFRO</name>
<organism evidence="3 4">
    <name type="scientific">Cafeteria roenbergensis</name>
    <name type="common">Marine flagellate</name>
    <dbReference type="NCBI Taxonomy" id="33653"/>
    <lineage>
        <taxon>Eukaryota</taxon>
        <taxon>Sar</taxon>
        <taxon>Stramenopiles</taxon>
        <taxon>Bigyra</taxon>
        <taxon>Opalozoa</taxon>
        <taxon>Bicosoecida</taxon>
        <taxon>Cafeteriaceae</taxon>
        <taxon>Cafeteria</taxon>
    </lineage>
</organism>
<evidence type="ECO:0000256" key="1">
    <source>
        <dbReference type="ARBA" id="ARBA00022801"/>
    </source>
</evidence>
<reference evidence="3 4" key="1">
    <citation type="submission" date="2019-07" db="EMBL/GenBank/DDBJ databases">
        <title>Genomes of Cafeteria roenbergensis.</title>
        <authorList>
            <person name="Fischer M.G."/>
            <person name="Hackl T."/>
            <person name="Roman M."/>
        </authorList>
    </citation>
    <scope>NUCLEOTIDE SEQUENCE [LARGE SCALE GENOMIC DNA]</scope>
    <source>
        <strain evidence="3 4">Cflag</strain>
    </source>
</reference>
<dbReference type="PANTHER" id="PTHR11113">
    <property type="entry name" value="N-ACETYLGLUCOSAMINE-6-PHOSPHATE DEACETYLASE"/>
    <property type="match status" value="1"/>
</dbReference>
<dbReference type="AlphaFoldDB" id="A0A5A8DMQ9"/>
<keyword evidence="1" id="KW-0378">Hydrolase</keyword>
<accession>A0A5A8DMQ9</accession>
<feature type="region of interest" description="Disordered" evidence="2">
    <location>
        <begin position="216"/>
        <end position="277"/>
    </location>
</feature>